<name>A0A345D8H8_9BURK</name>
<keyword evidence="9" id="KW-0472">Membrane</keyword>
<dbReference type="CDD" id="cd00342">
    <property type="entry name" value="gram_neg_porins"/>
    <property type="match status" value="1"/>
</dbReference>
<dbReference type="Proteomes" id="UP000252182">
    <property type="component" value="Chromosome"/>
</dbReference>
<dbReference type="InterPro" id="IPR023614">
    <property type="entry name" value="Porin_dom_sf"/>
</dbReference>
<dbReference type="KEGG" id="hyf:DTO96_100376"/>
<dbReference type="PANTHER" id="PTHR34501">
    <property type="entry name" value="PROTEIN YDDL-RELATED"/>
    <property type="match status" value="1"/>
</dbReference>
<evidence type="ECO:0000256" key="6">
    <source>
        <dbReference type="ARBA" id="ARBA00022729"/>
    </source>
</evidence>
<evidence type="ECO:0000256" key="4">
    <source>
        <dbReference type="ARBA" id="ARBA00022452"/>
    </source>
</evidence>
<feature type="signal peptide" evidence="11">
    <location>
        <begin position="1"/>
        <end position="20"/>
    </location>
</feature>
<feature type="chain" id="PRO_5017080326" evidence="11">
    <location>
        <begin position="21"/>
        <end position="328"/>
    </location>
</feature>
<evidence type="ECO:0000313" key="14">
    <source>
        <dbReference type="Proteomes" id="UP000252182"/>
    </source>
</evidence>
<evidence type="ECO:0000256" key="10">
    <source>
        <dbReference type="ARBA" id="ARBA00023237"/>
    </source>
</evidence>
<proteinExistence type="predicted"/>
<evidence type="ECO:0000256" key="5">
    <source>
        <dbReference type="ARBA" id="ARBA00022692"/>
    </source>
</evidence>
<evidence type="ECO:0000313" key="13">
    <source>
        <dbReference type="EMBL" id="AXF84666.1"/>
    </source>
</evidence>
<keyword evidence="3" id="KW-0813">Transport</keyword>
<dbReference type="GO" id="GO:0006811">
    <property type="term" value="P:monoatomic ion transport"/>
    <property type="evidence" value="ECO:0007669"/>
    <property type="project" value="UniProtKB-KW"/>
</dbReference>
<keyword evidence="10" id="KW-0998">Cell outer membrane</keyword>
<dbReference type="OrthoDB" id="9128909at2"/>
<dbReference type="GO" id="GO:0009279">
    <property type="term" value="C:cell outer membrane"/>
    <property type="evidence" value="ECO:0007669"/>
    <property type="project" value="UniProtKB-SubCell"/>
</dbReference>
<dbReference type="Pfam" id="PF13609">
    <property type="entry name" value="Porin_4"/>
    <property type="match status" value="1"/>
</dbReference>
<keyword evidence="8" id="KW-0626">Porin</keyword>
<keyword evidence="6 11" id="KW-0732">Signal</keyword>
<organism evidence="13 14">
    <name type="scientific">Ephemeroptericola cinctiostellae</name>
    <dbReference type="NCBI Taxonomy" id="2268024"/>
    <lineage>
        <taxon>Bacteria</taxon>
        <taxon>Pseudomonadati</taxon>
        <taxon>Pseudomonadota</taxon>
        <taxon>Betaproteobacteria</taxon>
        <taxon>Burkholderiales</taxon>
        <taxon>Burkholderiaceae</taxon>
        <taxon>Ephemeroptericola</taxon>
    </lineage>
</organism>
<feature type="domain" description="Porin" evidence="12">
    <location>
        <begin position="7"/>
        <end position="310"/>
    </location>
</feature>
<keyword evidence="4" id="KW-1134">Transmembrane beta strand</keyword>
<evidence type="ECO:0000256" key="3">
    <source>
        <dbReference type="ARBA" id="ARBA00022448"/>
    </source>
</evidence>
<dbReference type="EMBL" id="CP031124">
    <property type="protein sequence ID" value="AXF84666.1"/>
    <property type="molecule type" value="Genomic_DNA"/>
</dbReference>
<accession>A0A345D8H8</accession>
<evidence type="ECO:0000256" key="8">
    <source>
        <dbReference type="ARBA" id="ARBA00023114"/>
    </source>
</evidence>
<dbReference type="RefSeq" id="WP_114561939.1">
    <property type="nucleotide sequence ID" value="NZ_CP031124.1"/>
</dbReference>
<dbReference type="InterPro" id="IPR033900">
    <property type="entry name" value="Gram_neg_porin_domain"/>
</dbReference>
<protein>
    <submittedName>
        <fullName evidence="13">Outer membrane porin protein 32</fullName>
    </submittedName>
</protein>
<gene>
    <name evidence="13" type="ORF">DTO96_100376</name>
</gene>
<evidence type="ECO:0000256" key="11">
    <source>
        <dbReference type="SAM" id="SignalP"/>
    </source>
</evidence>
<dbReference type="GO" id="GO:0015288">
    <property type="term" value="F:porin activity"/>
    <property type="evidence" value="ECO:0007669"/>
    <property type="project" value="UniProtKB-KW"/>
</dbReference>
<dbReference type="Gene3D" id="2.40.160.10">
    <property type="entry name" value="Porin"/>
    <property type="match status" value="1"/>
</dbReference>
<evidence type="ECO:0000256" key="2">
    <source>
        <dbReference type="ARBA" id="ARBA00011233"/>
    </source>
</evidence>
<evidence type="ECO:0000256" key="7">
    <source>
        <dbReference type="ARBA" id="ARBA00023065"/>
    </source>
</evidence>
<evidence type="ECO:0000256" key="9">
    <source>
        <dbReference type="ARBA" id="ARBA00023136"/>
    </source>
</evidence>
<keyword evidence="5" id="KW-0812">Transmembrane</keyword>
<dbReference type="InterPro" id="IPR050298">
    <property type="entry name" value="Gram-neg_bact_OMP"/>
</dbReference>
<keyword evidence="7" id="KW-0406">Ion transport</keyword>
<dbReference type="SUPFAM" id="SSF56935">
    <property type="entry name" value="Porins"/>
    <property type="match status" value="1"/>
</dbReference>
<evidence type="ECO:0000256" key="1">
    <source>
        <dbReference type="ARBA" id="ARBA00004571"/>
    </source>
</evidence>
<sequence>MKKSVLALVVLGATAGAAQAASSVTMYGRADVAYSKTTGSSLMQSGGGETRLGIKGQEDLGNGLAATFQLEGRFDLDTGAKTANRSFFDRESTVGLKGSFGHVRLGRSISMMDRGIAFVNVGRRATDLQAYASATRHSNGLFYTYANGPYEFGADVTTKGSYNEGQSGSTDDGVIGQKPAFGAYGKYSANGLTVGLAYQADGKKAAKTIAKEFGAALSYKINPVTLGVSYAQGNDNVVGSKAKSRIWEASASIAATADDTINLIYRNDRRKNTVGAVTAAYKRQTAYGLGYIHTLSKRTSIYADVARTKDTVANTKATTWDLALRHNF</sequence>
<evidence type="ECO:0000259" key="12">
    <source>
        <dbReference type="Pfam" id="PF13609"/>
    </source>
</evidence>
<dbReference type="GO" id="GO:0046930">
    <property type="term" value="C:pore complex"/>
    <property type="evidence" value="ECO:0007669"/>
    <property type="project" value="UniProtKB-KW"/>
</dbReference>
<dbReference type="PANTHER" id="PTHR34501:SF9">
    <property type="entry name" value="MAJOR OUTER MEMBRANE PROTEIN P.IA"/>
    <property type="match status" value="1"/>
</dbReference>
<comment type="subunit">
    <text evidence="2">Homotrimer.</text>
</comment>
<dbReference type="AlphaFoldDB" id="A0A345D8H8"/>
<comment type="subcellular location">
    <subcellularLocation>
        <location evidence="1">Cell outer membrane</location>
        <topology evidence="1">Multi-pass membrane protein</topology>
    </subcellularLocation>
</comment>
<keyword evidence="14" id="KW-1185">Reference proteome</keyword>
<reference evidence="14" key="1">
    <citation type="submission" date="2018-07" db="EMBL/GenBank/DDBJ databases">
        <authorList>
            <person name="Kim H."/>
        </authorList>
    </citation>
    <scope>NUCLEOTIDE SEQUENCE [LARGE SCALE GENOMIC DNA]</scope>
    <source>
        <strain evidence="14">F02</strain>
    </source>
</reference>